<dbReference type="Gene3D" id="3.40.30.10">
    <property type="entry name" value="Glutaredoxin"/>
    <property type="match status" value="1"/>
</dbReference>
<feature type="compositionally biased region" description="Low complexity" evidence="1">
    <location>
        <begin position="152"/>
        <end position="167"/>
    </location>
</feature>
<evidence type="ECO:0008006" key="4">
    <source>
        <dbReference type="Google" id="ProtNLM"/>
    </source>
</evidence>
<dbReference type="InterPro" id="IPR036249">
    <property type="entry name" value="Thioredoxin-like_sf"/>
</dbReference>
<reference evidence="3" key="1">
    <citation type="journal article" date="2016" name="Nat. Commun.">
        <title>The Gonium pectorale genome demonstrates co-option of cell cycle regulation during the evolution of multicellularity.</title>
        <authorList>
            <person name="Hanschen E.R."/>
            <person name="Marriage T.N."/>
            <person name="Ferris P.J."/>
            <person name="Hamaji T."/>
            <person name="Toyoda A."/>
            <person name="Fujiyama A."/>
            <person name="Neme R."/>
            <person name="Noguchi H."/>
            <person name="Minakuchi Y."/>
            <person name="Suzuki M."/>
            <person name="Kawai-Toyooka H."/>
            <person name="Smith D.R."/>
            <person name="Sparks H."/>
            <person name="Anderson J."/>
            <person name="Bakaric R."/>
            <person name="Luria V."/>
            <person name="Karger A."/>
            <person name="Kirschner M.W."/>
            <person name="Durand P.M."/>
            <person name="Michod R.E."/>
            <person name="Nozaki H."/>
            <person name="Olson B.J."/>
        </authorList>
    </citation>
    <scope>NUCLEOTIDE SEQUENCE [LARGE SCALE GENOMIC DNA]</scope>
    <source>
        <strain evidence="3">NIES-2863</strain>
    </source>
</reference>
<proteinExistence type="predicted"/>
<accession>A0A150GRV5</accession>
<keyword evidence="3" id="KW-1185">Reference proteome</keyword>
<evidence type="ECO:0000256" key="1">
    <source>
        <dbReference type="SAM" id="MobiDB-lite"/>
    </source>
</evidence>
<feature type="compositionally biased region" description="Basic and acidic residues" evidence="1">
    <location>
        <begin position="192"/>
        <end position="201"/>
    </location>
</feature>
<evidence type="ECO:0000313" key="2">
    <source>
        <dbReference type="EMBL" id="KXZ52547.1"/>
    </source>
</evidence>
<dbReference type="OrthoDB" id="427280at2759"/>
<name>A0A150GRV5_GONPE</name>
<feature type="compositionally biased region" description="Gly residues" evidence="1">
    <location>
        <begin position="168"/>
        <end position="181"/>
    </location>
</feature>
<evidence type="ECO:0000313" key="3">
    <source>
        <dbReference type="Proteomes" id="UP000075714"/>
    </source>
</evidence>
<sequence length="252" mass="26350">MPFILMEFRLHLRMAGRQWDDLAQIFLPYRDTVLARFDCMTDEGFCERQGVDRTPTLKLYFNGTKASSDHTARETYKADFYHVDLMRPFLLKMRAKYLGATDGSAPDTPPHAQPSTAAAAAAAGAASAATQGGAIPATQVRPGEYDKPADLSAAAHQQSAAGQSAEQQGGGGECGFTGAEGGSRECGAAMDGRAENGEPRCGRGATVQATSGGAAAATGGVSQGSEGEALGPRRGRHGGPALETLQQERDEL</sequence>
<dbReference type="EMBL" id="LSYV01000010">
    <property type="protein sequence ID" value="KXZ52547.1"/>
    <property type="molecule type" value="Genomic_DNA"/>
</dbReference>
<protein>
    <recommendedName>
        <fullName evidence="4">Thioredoxin domain-containing protein</fullName>
    </recommendedName>
</protein>
<gene>
    <name evidence="2" type="ORF">GPECTOR_9g591</name>
</gene>
<comment type="caution">
    <text evidence="2">The sequence shown here is derived from an EMBL/GenBank/DDBJ whole genome shotgun (WGS) entry which is preliminary data.</text>
</comment>
<dbReference type="AlphaFoldDB" id="A0A150GRV5"/>
<dbReference type="Proteomes" id="UP000075714">
    <property type="component" value="Unassembled WGS sequence"/>
</dbReference>
<feature type="compositionally biased region" description="Low complexity" evidence="1">
    <location>
        <begin position="204"/>
        <end position="225"/>
    </location>
</feature>
<dbReference type="SUPFAM" id="SSF52833">
    <property type="entry name" value="Thioredoxin-like"/>
    <property type="match status" value="1"/>
</dbReference>
<feature type="region of interest" description="Disordered" evidence="1">
    <location>
        <begin position="138"/>
        <end position="252"/>
    </location>
</feature>
<organism evidence="2 3">
    <name type="scientific">Gonium pectorale</name>
    <name type="common">Green alga</name>
    <dbReference type="NCBI Taxonomy" id="33097"/>
    <lineage>
        <taxon>Eukaryota</taxon>
        <taxon>Viridiplantae</taxon>
        <taxon>Chlorophyta</taxon>
        <taxon>core chlorophytes</taxon>
        <taxon>Chlorophyceae</taxon>
        <taxon>CS clade</taxon>
        <taxon>Chlamydomonadales</taxon>
        <taxon>Volvocaceae</taxon>
        <taxon>Gonium</taxon>
    </lineage>
</organism>